<feature type="region of interest" description="Disordered" evidence="1">
    <location>
        <begin position="138"/>
        <end position="208"/>
    </location>
</feature>
<reference evidence="2" key="1">
    <citation type="submission" date="2018-04" db="EMBL/GenBank/DDBJ databases">
        <authorList>
            <person name="Go L.Y."/>
            <person name="Mitchell J.A."/>
        </authorList>
    </citation>
    <scope>NUCLEOTIDE SEQUENCE</scope>
    <source>
        <strain evidence="2">WBAD</strain>
    </source>
</reference>
<organism evidence="2">
    <name type="scientific">Wolbachia endosymbiont of Aleurodicus dispersus</name>
    <dbReference type="NCBI Taxonomy" id="1288877"/>
    <lineage>
        <taxon>Bacteria</taxon>
        <taxon>Pseudomonadati</taxon>
        <taxon>Pseudomonadota</taxon>
        <taxon>Alphaproteobacteria</taxon>
        <taxon>Rickettsiales</taxon>
        <taxon>Anaplasmataceae</taxon>
        <taxon>Wolbachieae</taxon>
        <taxon>Wolbachia</taxon>
    </lineage>
</organism>
<feature type="compositionally biased region" description="Polar residues" evidence="1">
    <location>
        <begin position="184"/>
        <end position="196"/>
    </location>
</feature>
<gene>
    <name evidence="2" type="ORF">WBAD_0744</name>
</gene>
<evidence type="ECO:0000313" key="2">
    <source>
        <dbReference type="EMBL" id="SPP33200.1"/>
    </source>
</evidence>
<protein>
    <submittedName>
        <fullName evidence="2">Uncharacterized protein</fullName>
    </submittedName>
</protein>
<dbReference type="EMBL" id="OUNE01000131">
    <property type="protein sequence ID" value="SPP33200.1"/>
    <property type="molecule type" value="Genomic_DNA"/>
</dbReference>
<dbReference type="NCBIfam" id="NF038243">
    <property type="entry name" value="TRP75_fam_Nterm"/>
    <property type="match status" value="1"/>
</dbReference>
<accession>A0A3B0IW58</accession>
<evidence type="ECO:0000256" key="1">
    <source>
        <dbReference type="SAM" id="MobiDB-lite"/>
    </source>
</evidence>
<name>A0A3B0IW58_9RICK</name>
<feature type="compositionally biased region" description="Basic and acidic residues" evidence="1">
    <location>
        <begin position="172"/>
        <end position="183"/>
    </location>
</feature>
<feature type="compositionally biased region" description="Basic and acidic residues" evidence="1">
    <location>
        <begin position="141"/>
        <end position="162"/>
    </location>
</feature>
<sequence precursor="true">MLKIFSKVLFILILLVSSFFTVHNVEAKSKIKFSKRYIPPGNPGGANFHADEDFAESYKLYEKRRELLKKKKLQDLAINKEDLIKKLKEKKIASLDNEPNNVGACIVENGEDAMINQHGINLARLKGAVFIDQEPVSQYESKQHKSEQQKGKKVTSTREKKVSPINVTIKESPSRRTCSHDSITDLNRTPQHSLNGSSSFSSVVDTVK</sequence>
<dbReference type="AlphaFoldDB" id="A0A3B0IW58"/>
<proteinExistence type="predicted"/>